<protein>
    <submittedName>
        <fullName evidence="1">Uncharacterized protein</fullName>
    </submittedName>
</protein>
<gene>
    <name evidence="1" type="ORF">ECRASSUSDP1_LOCUS10838</name>
</gene>
<proteinExistence type="predicted"/>
<dbReference type="Proteomes" id="UP001295684">
    <property type="component" value="Unassembled WGS sequence"/>
</dbReference>
<sequence>MSKAITEERRLNIENAMKIVHNKVSSRTPYWYKLNELVEKIKDYNRKSSMDDKVESLSHRRRPIMKKNPNNFSRARFNSTNSNLKNKKLALTKIRATNLLLSEPKRPSISVSICSSRRSSEAPKDIFLKKNEDFVMEGIVQADENSEQSPRKSKEHFNRSWIKKDCQSIRMINDINRTTTNFSSEKSHRKYNFASERISVNYSNIQDQLNHTHKLSFDRDRLERLALPRGIMKAKKKRGHRLKVSHKLPLLIETLNKSAEKDTYNHLHKACIYGVKLDQVPILKKKVDDLKETIKDNKAKSKNLRKTMRYLRTLNKANKSQVNH</sequence>
<evidence type="ECO:0000313" key="2">
    <source>
        <dbReference type="Proteomes" id="UP001295684"/>
    </source>
</evidence>
<dbReference type="EMBL" id="CAMPGE010010689">
    <property type="protein sequence ID" value="CAI2369537.1"/>
    <property type="molecule type" value="Genomic_DNA"/>
</dbReference>
<keyword evidence="2" id="KW-1185">Reference proteome</keyword>
<dbReference type="AlphaFoldDB" id="A0AAD1XFB6"/>
<accession>A0AAD1XFB6</accession>
<comment type="caution">
    <text evidence="1">The sequence shown here is derived from an EMBL/GenBank/DDBJ whole genome shotgun (WGS) entry which is preliminary data.</text>
</comment>
<organism evidence="1 2">
    <name type="scientific">Euplotes crassus</name>
    <dbReference type="NCBI Taxonomy" id="5936"/>
    <lineage>
        <taxon>Eukaryota</taxon>
        <taxon>Sar</taxon>
        <taxon>Alveolata</taxon>
        <taxon>Ciliophora</taxon>
        <taxon>Intramacronucleata</taxon>
        <taxon>Spirotrichea</taxon>
        <taxon>Hypotrichia</taxon>
        <taxon>Euplotida</taxon>
        <taxon>Euplotidae</taxon>
        <taxon>Moneuplotes</taxon>
    </lineage>
</organism>
<reference evidence="1" key="1">
    <citation type="submission" date="2023-07" db="EMBL/GenBank/DDBJ databases">
        <authorList>
            <consortium name="AG Swart"/>
            <person name="Singh M."/>
            <person name="Singh A."/>
            <person name="Seah K."/>
            <person name="Emmerich C."/>
        </authorList>
    </citation>
    <scope>NUCLEOTIDE SEQUENCE</scope>
    <source>
        <strain evidence="1">DP1</strain>
    </source>
</reference>
<evidence type="ECO:0000313" key="1">
    <source>
        <dbReference type="EMBL" id="CAI2369537.1"/>
    </source>
</evidence>
<name>A0AAD1XFB6_EUPCR</name>